<evidence type="ECO:0000313" key="25">
    <source>
        <dbReference type="EMBL" id="QYV43289.1"/>
    </source>
</evidence>
<evidence type="ECO:0000256" key="12">
    <source>
        <dbReference type="ARBA" id="ARBA00022741"/>
    </source>
</evidence>
<evidence type="ECO:0000256" key="15">
    <source>
        <dbReference type="ARBA" id="ARBA00022806"/>
    </source>
</evidence>
<dbReference type="GO" id="GO:0046872">
    <property type="term" value="F:metal ion binding"/>
    <property type="evidence" value="ECO:0007669"/>
    <property type="project" value="UniProtKB-KW"/>
</dbReference>
<evidence type="ECO:0000256" key="6">
    <source>
        <dbReference type="ARBA" id="ARBA00022562"/>
    </source>
</evidence>
<evidence type="ECO:0000256" key="22">
    <source>
        <dbReference type="ARBA" id="ARBA00049360"/>
    </source>
</evidence>
<dbReference type="GO" id="GO:0005524">
    <property type="term" value="F:ATP binding"/>
    <property type="evidence" value="ECO:0007669"/>
    <property type="project" value="UniProtKB-KW"/>
</dbReference>
<keyword evidence="18" id="KW-0238">DNA-binding</keyword>
<keyword evidence="6" id="KW-1048">Host nucleus</keyword>
<evidence type="ECO:0000256" key="9">
    <source>
        <dbReference type="ARBA" id="ARBA00022705"/>
    </source>
</evidence>
<dbReference type="GO" id="GO:0003677">
    <property type="term" value="F:DNA binding"/>
    <property type="evidence" value="ECO:0007669"/>
    <property type="project" value="UniProtKB-KW"/>
</dbReference>
<dbReference type="GO" id="GO:0003724">
    <property type="term" value="F:RNA helicase activity"/>
    <property type="evidence" value="ECO:0007669"/>
    <property type="project" value="InterPro"/>
</dbReference>
<evidence type="ECO:0000256" key="21">
    <source>
        <dbReference type="ARBA" id="ARBA00032243"/>
    </source>
</evidence>
<evidence type="ECO:0000259" key="23">
    <source>
        <dbReference type="PROSITE" id="PS52020"/>
    </source>
</evidence>
<keyword evidence="16" id="KW-0067">ATP-binding</keyword>
<evidence type="ECO:0000256" key="19">
    <source>
        <dbReference type="ARBA" id="ARBA00023268"/>
    </source>
</evidence>
<dbReference type="GO" id="GO:0004519">
    <property type="term" value="F:endonuclease activity"/>
    <property type="evidence" value="ECO:0007669"/>
    <property type="project" value="UniProtKB-KW"/>
</dbReference>
<evidence type="ECO:0000313" key="24">
    <source>
        <dbReference type="EMBL" id="QYV43277.1"/>
    </source>
</evidence>
<evidence type="ECO:0000256" key="10">
    <source>
        <dbReference type="ARBA" id="ARBA00022722"/>
    </source>
</evidence>
<comment type="similarity">
    <text evidence="4">Belongs to the nanoviruses/circoviruses replication-associated protein family.</text>
</comment>
<comment type="cofactor">
    <cofactor evidence="2">
        <name>Mg(2+)</name>
        <dbReference type="ChEBI" id="CHEBI:18420"/>
    </cofactor>
</comment>
<keyword evidence="19" id="KW-0511">Multifunctional enzyme</keyword>
<proteinExistence type="inferred from homology"/>
<dbReference type="EMBL" id="MZ405053">
    <property type="protein sequence ID" value="QYV43277.1"/>
    <property type="molecule type" value="Genomic_DNA"/>
</dbReference>
<evidence type="ECO:0000256" key="16">
    <source>
        <dbReference type="ARBA" id="ARBA00022840"/>
    </source>
</evidence>
<keyword evidence="15" id="KW-0347">Helicase</keyword>
<keyword evidence="8" id="KW-0548">Nucleotidyltransferase</keyword>
<keyword evidence="12" id="KW-0547">Nucleotide-binding</keyword>
<name>A0A8G0QFW2_9VIRU</name>
<evidence type="ECO:0000256" key="5">
    <source>
        <dbReference type="ARBA" id="ARBA00014531"/>
    </source>
</evidence>
<keyword evidence="10" id="KW-0540">Nuclease</keyword>
<sequence>MLSHSSCKLLNAKRFLLTYNDVEEKIPSALDLSEHLINLTSEKMEFVVVSEETAPTTGMKHYHALVILKDNLYSRKLDYFDYLMIHPNIEAVRGNAQKAYEYVIKDGKYWQSDLNYFKVDYGKKNNERIKRNKLLMNGDIFEEYEKGNIGPIDLIRAAKIRAIKVQLEPTMIKRTPPLIMWFYGNTGSGKTRKAVEIAEQLKARIWISNDSLKWFDGYCGQEIAVFDDLRRDILPTWAFLLRLLDRYPLIVQIKGGFVKWEPKIIIITCPVQPEECFKWYNKQGEEQQWDRQEQLNRRLTWEEVEQIYEFPLSLGDQEEINLTIENWKIKEMNNFI</sequence>
<dbReference type="GO" id="GO:0003723">
    <property type="term" value="F:RNA binding"/>
    <property type="evidence" value="ECO:0007669"/>
    <property type="project" value="InterPro"/>
</dbReference>
<accession>A0A8G0QFW2</accession>
<dbReference type="SUPFAM" id="SSF55464">
    <property type="entry name" value="Origin of replication-binding domain, RBD-like"/>
    <property type="match status" value="1"/>
</dbReference>
<evidence type="ECO:0000256" key="18">
    <source>
        <dbReference type="ARBA" id="ARBA00023125"/>
    </source>
</evidence>
<protein>
    <recommendedName>
        <fullName evidence="5">Replication-associated protein</fullName>
    </recommendedName>
    <alternativeName>
        <fullName evidence="20">ATP-dependent helicase Rep</fullName>
    </alternativeName>
    <alternativeName>
        <fullName evidence="21">RepP</fullName>
    </alternativeName>
</protein>
<evidence type="ECO:0000256" key="20">
    <source>
        <dbReference type="ARBA" id="ARBA00030754"/>
    </source>
</evidence>
<dbReference type="Gene3D" id="3.40.50.300">
    <property type="entry name" value="P-loop containing nucleotide triphosphate hydrolases"/>
    <property type="match status" value="1"/>
</dbReference>
<dbReference type="InterPro" id="IPR027417">
    <property type="entry name" value="P-loop_NTPase"/>
</dbReference>
<organism evidence="25">
    <name type="scientific">Brisavirus</name>
    <dbReference type="NCBI Taxonomy" id="2732654"/>
    <lineage>
        <taxon>Viruses</taxon>
        <taxon>Monodnaviria</taxon>
        <taxon>Shotokuvirae</taxon>
        <taxon>Cressdnaviricota</taxon>
        <taxon>Arfiviricetes</taxon>
        <taxon>Recrevirales</taxon>
        <taxon>Redondoviridae</taxon>
        <taxon>Torbevirus</taxon>
        <taxon>Torbevirus brisa</taxon>
    </lineage>
</organism>
<keyword evidence="13" id="KW-0255">Endonuclease</keyword>
<dbReference type="InterPro" id="IPR049912">
    <property type="entry name" value="CRESS_DNA_REP"/>
</dbReference>
<dbReference type="GO" id="GO:0016787">
    <property type="term" value="F:hydrolase activity"/>
    <property type="evidence" value="ECO:0007669"/>
    <property type="project" value="UniProtKB-KW"/>
</dbReference>
<keyword evidence="11" id="KW-0479">Metal-binding</keyword>
<evidence type="ECO:0000256" key="4">
    <source>
        <dbReference type="ARBA" id="ARBA00008545"/>
    </source>
</evidence>
<evidence type="ECO:0000256" key="17">
    <source>
        <dbReference type="ARBA" id="ARBA00023124"/>
    </source>
</evidence>
<dbReference type="GO" id="GO:0042025">
    <property type="term" value="C:host cell nucleus"/>
    <property type="evidence" value="ECO:0007669"/>
    <property type="project" value="UniProtKB-SubCell"/>
</dbReference>
<keyword evidence="14" id="KW-0378">Hydrolase</keyword>
<keyword evidence="9" id="KW-0235">DNA replication</keyword>
<dbReference type="GO" id="GO:0016779">
    <property type="term" value="F:nucleotidyltransferase activity"/>
    <property type="evidence" value="ECO:0007669"/>
    <property type="project" value="UniProtKB-KW"/>
</dbReference>
<dbReference type="GO" id="GO:0006260">
    <property type="term" value="P:DNA replication"/>
    <property type="evidence" value="ECO:0007669"/>
    <property type="project" value="UniProtKB-KW"/>
</dbReference>
<keyword evidence="7" id="KW-0808">Transferase</keyword>
<evidence type="ECO:0000256" key="1">
    <source>
        <dbReference type="ARBA" id="ARBA00001936"/>
    </source>
</evidence>
<evidence type="ECO:0000256" key="3">
    <source>
        <dbReference type="ARBA" id="ARBA00004147"/>
    </source>
</evidence>
<comment type="cofactor">
    <cofactor evidence="1">
        <name>Mn(2+)</name>
        <dbReference type="ChEBI" id="CHEBI:29035"/>
    </cofactor>
</comment>
<evidence type="ECO:0000256" key="11">
    <source>
        <dbReference type="ARBA" id="ARBA00022723"/>
    </source>
</evidence>
<dbReference type="EMBL" id="MZ405057">
    <property type="protein sequence ID" value="QYV43289.1"/>
    <property type="molecule type" value="Genomic_DNA"/>
</dbReference>
<evidence type="ECO:0000256" key="8">
    <source>
        <dbReference type="ARBA" id="ARBA00022695"/>
    </source>
</evidence>
<feature type="domain" description="CRESS-DNA virus Rep endonuclease" evidence="23">
    <location>
        <begin position="9"/>
        <end position="124"/>
    </location>
</feature>
<evidence type="ECO:0000256" key="13">
    <source>
        <dbReference type="ARBA" id="ARBA00022759"/>
    </source>
</evidence>
<dbReference type="SUPFAM" id="SSF52540">
    <property type="entry name" value="P-loop containing nucleoside triphosphate hydrolases"/>
    <property type="match status" value="1"/>
</dbReference>
<dbReference type="PROSITE" id="PS52020">
    <property type="entry name" value="CRESS_DNA_REP"/>
    <property type="match status" value="1"/>
</dbReference>
<dbReference type="InterPro" id="IPR000605">
    <property type="entry name" value="Helicase_SF3_ssDNA/RNA_vir"/>
</dbReference>
<evidence type="ECO:0000256" key="2">
    <source>
        <dbReference type="ARBA" id="ARBA00001946"/>
    </source>
</evidence>
<dbReference type="Gene3D" id="3.40.1310.20">
    <property type="match status" value="1"/>
</dbReference>
<keyword evidence="17" id="KW-0190">Covalent protein-DNA linkage</keyword>
<evidence type="ECO:0000256" key="14">
    <source>
        <dbReference type="ARBA" id="ARBA00022801"/>
    </source>
</evidence>
<reference evidence="25" key="1">
    <citation type="journal article" date="2021" name="J. Virol.">
        <title>Redondovirus diversity and evolution on global, individual, and molecular scales.</title>
        <authorList>
            <person name="Taylor L.J."/>
            <person name="Dothard M.I."/>
            <person name="Rubel M.A."/>
            <person name="Allen A.A."/>
            <person name="Hwang Y."/>
            <person name="Roche A.M."/>
            <person name="Graham-Wooten J."/>
            <person name="Fitzgerald A.S."/>
            <person name="Khatib L.A."/>
            <person name="Ranciaro A."/>
            <person name="Thompson S.R."/>
            <person name="Beggs W.R."/>
            <person name="Campbell M.C."/>
            <person name="Mokone G.G."/>
            <person name="Wata Mpoloka S."/>
            <person name="Fokunang C."/>
            <person name="Njamnshi A.K."/>
            <person name="Mbunwe E."/>
            <person name="Woldemeskel D."/>
            <person name="Belay G."/>
            <person name="Nyambo T."/>
            <person name="Tishkoff S.A."/>
            <person name="Collman R.G."/>
            <person name="Bushman F.D."/>
        </authorList>
    </citation>
    <scope>NUCLEOTIDE SEQUENCE</scope>
    <source>
        <strain evidence="24">P48_v2_ET_w6_c3</strain>
        <strain evidence="25">P48_v2_ET_w8_c3</strain>
    </source>
</reference>
<comment type="subcellular location">
    <subcellularLocation>
        <location evidence="3">Host nucleus</location>
    </subcellularLocation>
</comment>
<comment type="catalytic activity">
    <reaction evidence="22">
        <text>ATP + H2O = ADP + phosphate + H(+)</text>
        <dbReference type="Rhea" id="RHEA:13065"/>
        <dbReference type="ChEBI" id="CHEBI:15377"/>
        <dbReference type="ChEBI" id="CHEBI:15378"/>
        <dbReference type="ChEBI" id="CHEBI:30616"/>
        <dbReference type="ChEBI" id="CHEBI:43474"/>
        <dbReference type="ChEBI" id="CHEBI:456216"/>
    </reaction>
</comment>
<dbReference type="Pfam" id="PF00910">
    <property type="entry name" value="RNA_helicase"/>
    <property type="match status" value="1"/>
</dbReference>
<evidence type="ECO:0000256" key="7">
    <source>
        <dbReference type="ARBA" id="ARBA00022679"/>
    </source>
</evidence>